<dbReference type="AlphaFoldDB" id="A0A0C3EC42"/>
<proteinExistence type="predicted"/>
<evidence type="ECO:0000313" key="2">
    <source>
        <dbReference type="EMBL" id="KIM65506.1"/>
    </source>
</evidence>
<sequence length="592" mass="67009">MAAAGQQPSSCQCTVFANTPSRNLVVCLDGTSQRPCTKNTNILELCGQLVKSDDQLVFYNTGIGVSPDIPGCHGLLDQASDRIDVLIGRHVEKGIMLAYAWLCKHYKGGDKIFLFGFSRGAYQVRALAGMIERVGLLPPDLDHLIGYAFEAYSKSNDAGSHQLQAVDTFKTVFSRIARIHFVGVWDTVSSVGVRRGKMLPLVTSCHHICYFRHALALDERRVKFLPEYVYGGRTDLVNDDHVKEVWFAGSHSDVGGGNRLNPKLQSREIPLLWMRGEASLKGLQLKPSVVMWKIEDLDKPITPPLNLWWWMLEMLPLRRLCYNNTGRTTSCPHLGGPRQILRGQKVHVSTLFRTNYTPNARFHRGFETWPALMFWNDPRNHDRLQQLSSTWEMDIFDNRSVQSLLAALQLRRTNLDALDRLAFMASFGKFTLSYIRHPSDRSMKTAAEALSRVLRTLNRRWRRYYRMGTTSCALVLPRPSARLVGVGHSNPNTTNTTQSQERWSTLSRTSTRCWGARILAVHAWRCPHCARAHTSGEGSLANPTFGGCLDSLQSTKPCLILIIRTKMKASRHHPWHSMALRRWHRCSNVGFS</sequence>
<dbReference type="SUPFAM" id="SSF53474">
    <property type="entry name" value="alpha/beta-Hydrolases"/>
    <property type="match status" value="1"/>
</dbReference>
<reference evidence="3" key="2">
    <citation type="submission" date="2015-01" db="EMBL/GenBank/DDBJ databases">
        <title>Evolutionary Origins and Diversification of the Mycorrhizal Mutualists.</title>
        <authorList>
            <consortium name="DOE Joint Genome Institute"/>
            <consortium name="Mycorrhizal Genomics Consortium"/>
            <person name="Kohler A."/>
            <person name="Kuo A."/>
            <person name="Nagy L.G."/>
            <person name="Floudas D."/>
            <person name="Copeland A."/>
            <person name="Barry K.W."/>
            <person name="Cichocki N."/>
            <person name="Veneault-Fourrey C."/>
            <person name="LaButti K."/>
            <person name="Lindquist E.A."/>
            <person name="Lipzen A."/>
            <person name="Lundell T."/>
            <person name="Morin E."/>
            <person name="Murat C."/>
            <person name="Riley R."/>
            <person name="Ohm R."/>
            <person name="Sun H."/>
            <person name="Tunlid A."/>
            <person name="Henrissat B."/>
            <person name="Grigoriev I.V."/>
            <person name="Hibbett D.S."/>
            <person name="Martin F."/>
        </authorList>
    </citation>
    <scope>NUCLEOTIDE SEQUENCE [LARGE SCALE GENOMIC DNA]</scope>
    <source>
        <strain evidence="3">Foug A</strain>
    </source>
</reference>
<name>A0A0C3EC42_9AGAM</name>
<dbReference type="PANTHER" id="PTHR33840:SF2">
    <property type="entry name" value="TLE1 PHOSPHOLIPASE DOMAIN-CONTAINING PROTEIN"/>
    <property type="match status" value="1"/>
</dbReference>
<feature type="domain" description="T6SS Phospholipase effector Tle1-like catalytic" evidence="1">
    <location>
        <begin position="22"/>
        <end position="275"/>
    </location>
</feature>
<dbReference type="OrthoDB" id="538223at2759"/>
<dbReference type="Proteomes" id="UP000053989">
    <property type="component" value="Unassembled WGS sequence"/>
</dbReference>
<dbReference type="Pfam" id="PF09994">
    <property type="entry name" value="T6SS_Tle1-like_cat"/>
    <property type="match status" value="1"/>
</dbReference>
<gene>
    <name evidence="2" type="ORF">SCLCIDRAFT_112866</name>
</gene>
<dbReference type="InterPro" id="IPR029058">
    <property type="entry name" value="AB_hydrolase_fold"/>
</dbReference>
<dbReference type="InterPro" id="IPR018712">
    <property type="entry name" value="Tle1-like_cat"/>
</dbReference>
<dbReference type="STRING" id="1036808.A0A0C3EC42"/>
<reference evidence="2 3" key="1">
    <citation type="submission" date="2014-04" db="EMBL/GenBank/DDBJ databases">
        <authorList>
            <consortium name="DOE Joint Genome Institute"/>
            <person name="Kuo A."/>
            <person name="Kohler A."/>
            <person name="Nagy L.G."/>
            <person name="Floudas D."/>
            <person name="Copeland A."/>
            <person name="Barry K.W."/>
            <person name="Cichocki N."/>
            <person name="Veneault-Fourrey C."/>
            <person name="LaButti K."/>
            <person name="Lindquist E.A."/>
            <person name="Lipzen A."/>
            <person name="Lundell T."/>
            <person name="Morin E."/>
            <person name="Murat C."/>
            <person name="Sun H."/>
            <person name="Tunlid A."/>
            <person name="Henrissat B."/>
            <person name="Grigoriev I.V."/>
            <person name="Hibbett D.S."/>
            <person name="Martin F."/>
            <person name="Nordberg H.P."/>
            <person name="Cantor M.N."/>
            <person name="Hua S.X."/>
        </authorList>
    </citation>
    <scope>NUCLEOTIDE SEQUENCE [LARGE SCALE GENOMIC DNA]</scope>
    <source>
        <strain evidence="2 3">Foug A</strain>
    </source>
</reference>
<dbReference type="PANTHER" id="PTHR33840">
    <property type="match status" value="1"/>
</dbReference>
<organism evidence="2 3">
    <name type="scientific">Scleroderma citrinum Foug A</name>
    <dbReference type="NCBI Taxonomy" id="1036808"/>
    <lineage>
        <taxon>Eukaryota</taxon>
        <taxon>Fungi</taxon>
        <taxon>Dikarya</taxon>
        <taxon>Basidiomycota</taxon>
        <taxon>Agaricomycotina</taxon>
        <taxon>Agaricomycetes</taxon>
        <taxon>Agaricomycetidae</taxon>
        <taxon>Boletales</taxon>
        <taxon>Sclerodermatineae</taxon>
        <taxon>Sclerodermataceae</taxon>
        <taxon>Scleroderma</taxon>
    </lineage>
</organism>
<evidence type="ECO:0000259" key="1">
    <source>
        <dbReference type="Pfam" id="PF09994"/>
    </source>
</evidence>
<evidence type="ECO:0000313" key="3">
    <source>
        <dbReference type="Proteomes" id="UP000053989"/>
    </source>
</evidence>
<dbReference type="InParanoid" id="A0A0C3EC42"/>
<dbReference type="EMBL" id="KN822022">
    <property type="protein sequence ID" value="KIM65506.1"/>
    <property type="molecule type" value="Genomic_DNA"/>
</dbReference>
<keyword evidence="3" id="KW-1185">Reference proteome</keyword>
<accession>A0A0C3EC42</accession>
<dbReference type="HOGENOM" id="CLU_005049_5_1_1"/>
<protein>
    <recommendedName>
        <fullName evidence="1">T6SS Phospholipase effector Tle1-like catalytic domain-containing protein</fullName>
    </recommendedName>
</protein>